<dbReference type="InterPro" id="IPR005119">
    <property type="entry name" value="LysR_subst-bd"/>
</dbReference>
<dbReference type="Gene3D" id="1.10.10.10">
    <property type="entry name" value="Winged helix-like DNA-binding domain superfamily/Winged helix DNA-binding domain"/>
    <property type="match status" value="1"/>
</dbReference>
<dbReference type="PRINTS" id="PR00039">
    <property type="entry name" value="HTHLYSR"/>
</dbReference>
<feature type="domain" description="HTH lysR-type" evidence="5">
    <location>
        <begin position="1"/>
        <end position="58"/>
    </location>
</feature>
<comment type="similarity">
    <text evidence="1">Belongs to the LysR transcriptional regulatory family.</text>
</comment>
<evidence type="ECO:0000313" key="6">
    <source>
        <dbReference type="EMBL" id="SDN93099.1"/>
    </source>
</evidence>
<gene>
    <name evidence="6" type="ORF">SAMN05192530_102484</name>
</gene>
<evidence type="ECO:0000256" key="2">
    <source>
        <dbReference type="ARBA" id="ARBA00023015"/>
    </source>
</evidence>
<dbReference type="OrthoDB" id="9808620at2"/>
<dbReference type="GO" id="GO:0000976">
    <property type="term" value="F:transcription cis-regulatory region binding"/>
    <property type="evidence" value="ECO:0007669"/>
    <property type="project" value="TreeGrafter"/>
</dbReference>
<dbReference type="SUPFAM" id="SSF53850">
    <property type="entry name" value="Periplasmic binding protein-like II"/>
    <property type="match status" value="1"/>
</dbReference>
<keyword evidence="4" id="KW-0804">Transcription</keyword>
<dbReference type="Proteomes" id="UP000198793">
    <property type="component" value="Unassembled WGS sequence"/>
</dbReference>
<dbReference type="InterPro" id="IPR036388">
    <property type="entry name" value="WH-like_DNA-bd_sf"/>
</dbReference>
<evidence type="ECO:0000256" key="4">
    <source>
        <dbReference type="ARBA" id="ARBA00023163"/>
    </source>
</evidence>
<dbReference type="SUPFAM" id="SSF46785">
    <property type="entry name" value="Winged helix' DNA-binding domain"/>
    <property type="match status" value="1"/>
</dbReference>
<proteinExistence type="inferred from homology"/>
<keyword evidence="3 6" id="KW-0238">DNA-binding</keyword>
<dbReference type="GO" id="GO:0003700">
    <property type="term" value="F:DNA-binding transcription factor activity"/>
    <property type="evidence" value="ECO:0007669"/>
    <property type="project" value="InterPro"/>
</dbReference>
<evidence type="ECO:0000256" key="1">
    <source>
        <dbReference type="ARBA" id="ARBA00009437"/>
    </source>
</evidence>
<keyword evidence="7" id="KW-1185">Reference proteome</keyword>
<evidence type="ECO:0000313" key="7">
    <source>
        <dbReference type="Proteomes" id="UP000198793"/>
    </source>
</evidence>
<evidence type="ECO:0000259" key="5">
    <source>
        <dbReference type="PROSITE" id="PS50931"/>
    </source>
</evidence>
<dbReference type="InterPro" id="IPR036390">
    <property type="entry name" value="WH_DNA-bd_sf"/>
</dbReference>
<dbReference type="Gene3D" id="3.40.190.290">
    <property type="match status" value="1"/>
</dbReference>
<dbReference type="PANTHER" id="PTHR30126">
    <property type="entry name" value="HTH-TYPE TRANSCRIPTIONAL REGULATOR"/>
    <property type="match status" value="1"/>
</dbReference>
<dbReference type="PANTHER" id="PTHR30126:SF39">
    <property type="entry name" value="HTH-TYPE TRANSCRIPTIONAL REGULATOR CYSL"/>
    <property type="match status" value="1"/>
</dbReference>
<organism evidence="6 7">
    <name type="scientific">Aureimonas jatrophae</name>
    <dbReference type="NCBI Taxonomy" id="1166073"/>
    <lineage>
        <taxon>Bacteria</taxon>
        <taxon>Pseudomonadati</taxon>
        <taxon>Pseudomonadota</taxon>
        <taxon>Alphaproteobacteria</taxon>
        <taxon>Hyphomicrobiales</taxon>
        <taxon>Aurantimonadaceae</taxon>
        <taxon>Aureimonas</taxon>
    </lineage>
</organism>
<reference evidence="6 7" key="1">
    <citation type="submission" date="2016-10" db="EMBL/GenBank/DDBJ databases">
        <authorList>
            <person name="de Groot N.N."/>
        </authorList>
    </citation>
    <scope>NUCLEOTIDE SEQUENCE [LARGE SCALE GENOMIC DNA]</scope>
    <source>
        <strain evidence="7">L7-484,KACC 16230,DSM 25025</strain>
    </source>
</reference>
<dbReference type="AlphaFoldDB" id="A0A1H0FFB5"/>
<dbReference type="STRING" id="1166073.SAMN05192530_102484"/>
<evidence type="ECO:0000256" key="3">
    <source>
        <dbReference type="ARBA" id="ARBA00023125"/>
    </source>
</evidence>
<dbReference type="EMBL" id="FNIT01000002">
    <property type="protein sequence ID" value="SDN93099.1"/>
    <property type="molecule type" value="Genomic_DNA"/>
</dbReference>
<name>A0A1H0FFB5_9HYPH</name>
<accession>A0A1H0FFB5</accession>
<dbReference type="RefSeq" id="WP_090670860.1">
    <property type="nucleotide sequence ID" value="NZ_FNIT01000002.1"/>
</dbReference>
<dbReference type="FunFam" id="1.10.10.10:FF:000001">
    <property type="entry name" value="LysR family transcriptional regulator"/>
    <property type="match status" value="1"/>
</dbReference>
<dbReference type="InterPro" id="IPR000847">
    <property type="entry name" value="LysR_HTH_N"/>
</dbReference>
<dbReference type="Pfam" id="PF00126">
    <property type="entry name" value="HTH_1"/>
    <property type="match status" value="1"/>
</dbReference>
<protein>
    <submittedName>
        <fullName evidence="6">DNA-binding transcriptional regulator, LysR family</fullName>
    </submittedName>
</protein>
<dbReference type="Pfam" id="PF03466">
    <property type="entry name" value="LysR_substrate"/>
    <property type="match status" value="1"/>
</dbReference>
<sequence length="292" mass="31477">MTFEQLRIFVAVAERLHVTQAASHLNLTQSAVSASIAQLEAQHDVRLFDRIGRRIELTDAGRLFVPEARALLERMAETRHILDELADEVRGQIRIHASQTVASYWLPPHLLALRTAHPALDIALTLANTTTVAAAVSDGSADVGFVEGSVREDNLLQRVVARDELVLVTGRAHPWAEASAIEPSRYASQGWILREPGSGTRAEFETHAQAAGVAREDLRVLLELPSNEAVLSAVATGLGVSVLSRRAVASAVAAGEVAALPVDHPPRPFTALTHPERHRTRAVATLLSLVCA</sequence>
<dbReference type="PROSITE" id="PS50931">
    <property type="entry name" value="HTH_LYSR"/>
    <property type="match status" value="1"/>
</dbReference>
<keyword evidence="2" id="KW-0805">Transcription regulation</keyword>